<keyword evidence="5" id="KW-1185">Reference proteome</keyword>
<dbReference type="EMBL" id="SLVJ01000017">
    <property type="protein sequence ID" value="TCM64510.1"/>
    <property type="molecule type" value="Genomic_DNA"/>
</dbReference>
<dbReference type="GO" id="GO:0005737">
    <property type="term" value="C:cytoplasm"/>
    <property type="evidence" value="ECO:0007669"/>
    <property type="project" value="TreeGrafter"/>
</dbReference>
<feature type="domain" description="FAD dependent oxidoreductase" evidence="3">
    <location>
        <begin position="4"/>
        <end position="405"/>
    </location>
</feature>
<dbReference type="OrthoDB" id="9805337at2"/>
<name>A0A4R1XQD6_ACICA</name>
<sequence length="415" mass="46332">MTHIAVIGSGITGVTTAYELAQLGYQVTVIDRHLFPAMETSFANGGQLSACNAEVWNQKSTVLKGIKWMARKDAPLLLNPAFDLHKYAWLVEFLGNIKHYQANTQDTVKMALIARKRLFEIAEQEQIQFDLEKRGILHFYHTETDYLVANRVNNLLCSGGLHRYAVTPDEMKNIEPSLMGEYFGGFYCPDDATGDIHKFTTGLAKATEKYAVKYLFGMEVVNINHSDQAVHIQYQPSVENMQQQDQGLDQLNADAVVVCGGVGSYQLAHLLGDRVNVYPVKGYSITVQLNDKDSIAGAPWVSLLDESAKIVTSRLGDDRLRIAGTAEFNGYNRDIRSDRIQPLTDWVNKNFNLSTEHVLPWAGLRPMMPNMMPVVRRGKRARVFYNTGHGHLGWTLSAATAVMISQEVARAHPAT</sequence>
<evidence type="ECO:0000313" key="4">
    <source>
        <dbReference type="EMBL" id="TCM64510.1"/>
    </source>
</evidence>
<dbReference type="NCBIfam" id="NF009074">
    <property type="entry name" value="PRK12409.1"/>
    <property type="match status" value="1"/>
</dbReference>
<dbReference type="AlphaFoldDB" id="A0A4R1XQD6"/>
<dbReference type="Proteomes" id="UP000294963">
    <property type="component" value="Unassembled WGS sequence"/>
</dbReference>
<dbReference type="GO" id="GO:0055130">
    <property type="term" value="P:D-alanine catabolic process"/>
    <property type="evidence" value="ECO:0007669"/>
    <property type="project" value="TreeGrafter"/>
</dbReference>
<proteinExistence type="inferred from homology"/>
<dbReference type="InterPro" id="IPR036188">
    <property type="entry name" value="FAD/NAD-bd_sf"/>
</dbReference>
<organism evidence="4 5">
    <name type="scientific">Acinetobacter calcoaceticus</name>
    <dbReference type="NCBI Taxonomy" id="471"/>
    <lineage>
        <taxon>Bacteria</taxon>
        <taxon>Pseudomonadati</taxon>
        <taxon>Pseudomonadota</taxon>
        <taxon>Gammaproteobacteria</taxon>
        <taxon>Moraxellales</taxon>
        <taxon>Moraxellaceae</taxon>
        <taxon>Acinetobacter</taxon>
        <taxon>Acinetobacter calcoaceticus/baumannii complex</taxon>
    </lineage>
</organism>
<dbReference type="PANTHER" id="PTHR13847">
    <property type="entry name" value="SARCOSINE DEHYDROGENASE-RELATED"/>
    <property type="match status" value="1"/>
</dbReference>
<accession>A0A4R1XQD6</accession>
<dbReference type="SUPFAM" id="SSF51905">
    <property type="entry name" value="FAD/NAD(P)-binding domain"/>
    <property type="match status" value="1"/>
</dbReference>
<dbReference type="Gene3D" id="3.50.50.60">
    <property type="entry name" value="FAD/NAD(P)-binding domain"/>
    <property type="match status" value="2"/>
</dbReference>
<dbReference type="GO" id="GO:0005886">
    <property type="term" value="C:plasma membrane"/>
    <property type="evidence" value="ECO:0007669"/>
    <property type="project" value="TreeGrafter"/>
</dbReference>
<evidence type="ECO:0000256" key="2">
    <source>
        <dbReference type="ARBA" id="ARBA00023002"/>
    </source>
</evidence>
<evidence type="ECO:0000259" key="3">
    <source>
        <dbReference type="Pfam" id="PF01266"/>
    </source>
</evidence>
<evidence type="ECO:0000256" key="1">
    <source>
        <dbReference type="ARBA" id="ARBA00009410"/>
    </source>
</evidence>
<dbReference type="SUPFAM" id="SSF54373">
    <property type="entry name" value="FAD-linked reductases, C-terminal domain"/>
    <property type="match status" value="1"/>
</dbReference>
<protein>
    <submittedName>
        <fullName evidence="4">D-amino-acid dehydrogenase</fullName>
    </submittedName>
</protein>
<dbReference type="PANTHER" id="PTHR13847:SF280">
    <property type="entry name" value="D-AMINO ACID DEHYDROGENASE"/>
    <property type="match status" value="1"/>
</dbReference>
<evidence type="ECO:0000313" key="5">
    <source>
        <dbReference type="Proteomes" id="UP000294963"/>
    </source>
</evidence>
<dbReference type="Gene3D" id="3.30.9.10">
    <property type="entry name" value="D-Amino Acid Oxidase, subunit A, domain 2"/>
    <property type="match status" value="1"/>
</dbReference>
<keyword evidence="2" id="KW-0560">Oxidoreductase</keyword>
<comment type="caution">
    <text evidence="4">The sequence shown here is derived from an EMBL/GenBank/DDBJ whole genome shotgun (WGS) entry which is preliminary data.</text>
</comment>
<reference evidence="4 5" key="1">
    <citation type="submission" date="2019-03" db="EMBL/GenBank/DDBJ databases">
        <title>Genomic analyses of the natural microbiome of Caenorhabditis elegans.</title>
        <authorList>
            <person name="Samuel B."/>
        </authorList>
    </citation>
    <scope>NUCLEOTIDE SEQUENCE [LARGE SCALE GENOMIC DNA]</scope>
    <source>
        <strain evidence="4 5">JUb89</strain>
    </source>
</reference>
<gene>
    <name evidence="4" type="ORF">EC844_11769</name>
</gene>
<dbReference type="InterPro" id="IPR006076">
    <property type="entry name" value="FAD-dep_OxRdtase"/>
</dbReference>
<dbReference type="Pfam" id="PF01266">
    <property type="entry name" value="DAO"/>
    <property type="match status" value="1"/>
</dbReference>
<dbReference type="GO" id="GO:0008718">
    <property type="term" value="F:D-amino-acid dehydrogenase activity"/>
    <property type="evidence" value="ECO:0007669"/>
    <property type="project" value="TreeGrafter"/>
</dbReference>
<comment type="similarity">
    <text evidence="1">Belongs to the DadA oxidoreductase family.</text>
</comment>